<dbReference type="AlphaFoldDB" id="A0A8D5FV87"/>
<dbReference type="EMBL" id="AP024086">
    <property type="protein sequence ID" value="BCL61976.1"/>
    <property type="molecule type" value="Genomic_DNA"/>
</dbReference>
<evidence type="ECO:0000313" key="1">
    <source>
        <dbReference type="EMBL" id="BCL61976.1"/>
    </source>
</evidence>
<accession>A0A8D5FV87</accession>
<protein>
    <submittedName>
        <fullName evidence="1">Uncharacterized protein</fullName>
    </submittedName>
</protein>
<dbReference type="RefSeq" id="WP_228854380.1">
    <property type="nucleotide sequence ID" value="NZ_AP024086.1"/>
</dbReference>
<reference evidence="1" key="1">
    <citation type="submission" date="2020-09" db="EMBL/GenBank/DDBJ databases">
        <title>Desulfogranum mesoprofundum gen. nov., sp. nov., a novel mesophilic, sulfate-reducing chemolithoautotroph isolated from a deep-sea hydrothermal vent chimney in the Suiyo Seamount.</title>
        <authorList>
            <person name="Hashimoto Y."/>
            <person name="Nakagawa S."/>
        </authorList>
    </citation>
    <scope>NUCLEOTIDE SEQUENCE</scope>
    <source>
        <strain evidence="1">KT2</strain>
    </source>
</reference>
<sequence length="152" mass="17779">MSEILVNIKPKDQFIEKRQFQSIKRQVVNNIMESPDEIRFSLMGAIISDLKNNIDSIPFLISKKLKEKQKNVSPEQIRIKTIQLSEKDFKVETNLQDILNYNIEEEHKIVQSALLALGSFNQRLIEMKAYDAVTILDEEDQSLFDKKYQFLS</sequence>
<evidence type="ECO:0000313" key="2">
    <source>
        <dbReference type="Proteomes" id="UP000826725"/>
    </source>
</evidence>
<organism evidence="1 2">
    <name type="scientific">Desulfomarina profundi</name>
    <dbReference type="NCBI Taxonomy" id="2772557"/>
    <lineage>
        <taxon>Bacteria</taxon>
        <taxon>Pseudomonadati</taxon>
        <taxon>Thermodesulfobacteriota</taxon>
        <taxon>Desulfobulbia</taxon>
        <taxon>Desulfobulbales</taxon>
        <taxon>Desulfobulbaceae</taxon>
        <taxon>Desulfomarina</taxon>
    </lineage>
</organism>
<proteinExistence type="predicted"/>
<name>A0A8D5FV87_9BACT</name>
<gene>
    <name evidence="1" type="ORF">DGMP_26690</name>
</gene>
<dbReference type="Proteomes" id="UP000826725">
    <property type="component" value="Chromosome"/>
</dbReference>
<dbReference type="KEGG" id="dbk:DGMP_26690"/>
<keyword evidence="2" id="KW-1185">Reference proteome</keyword>